<dbReference type="EMBL" id="JAAIKD010000046">
    <property type="protein sequence ID" value="NEV95107.1"/>
    <property type="molecule type" value="Genomic_DNA"/>
</dbReference>
<comment type="caution">
    <text evidence="1">The sequence shown here is derived from an EMBL/GenBank/DDBJ whole genome shotgun (WGS) entry which is preliminary data.</text>
</comment>
<evidence type="ECO:0000313" key="2">
    <source>
        <dbReference type="Proteomes" id="UP000478505"/>
    </source>
</evidence>
<accession>A0A6B3R7N5</accession>
<dbReference type="AlphaFoldDB" id="A0A6B3R7N5"/>
<name>A0A6B3R7N5_9FLAO</name>
<organism evidence="1 2">
    <name type="scientific">Psychroflexus aurantiacus</name>
    <dbReference type="NCBI Taxonomy" id="2709310"/>
    <lineage>
        <taxon>Bacteria</taxon>
        <taxon>Pseudomonadati</taxon>
        <taxon>Bacteroidota</taxon>
        <taxon>Flavobacteriia</taxon>
        <taxon>Flavobacteriales</taxon>
        <taxon>Flavobacteriaceae</taxon>
        <taxon>Psychroflexus</taxon>
    </lineage>
</organism>
<reference evidence="1 2" key="1">
    <citation type="submission" date="2020-02" db="EMBL/GenBank/DDBJ databases">
        <title>Flavobacteriaceae Psychroflexus bacterium YR1-1, complete genome.</title>
        <authorList>
            <person name="Li Y."/>
            <person name="Wu S."/>
        </authorList>
    </citation>
    <scope>NUCLEOTIDE SEQUENCE [LARGE SCALE GENOMIC DNA]</scope>
    <source>
        <strain evidence="1 2">YR1-1</strain>
    </source>
</reference>
<gene>
    <name evidence="1" type="ORF">G3567_13275</name>
</gene>
<keyword evidence="2" id="KW-1185">Reference proteome</keyword>
<proteinExistence type="predicted"/>
<dbReference type="Proteomes" id="UP000478505">
    <property type="component" value="Unassembled WGS sequence"/>
</dbReference>
<feature type="non-terminal residue" evidence="1">
    <location>
        <position position="136"/>
    </location>
</feature>
<feature type="non-terminal residue" evidence="1">
    <location>
        <position position="1"/>
    </location>
</feature>
<evidence type="ECO:0000313" key="1">
    <source>
        <dbReference type="EMBL" id="NEV95107.1"/>
    </source>
</evidence>
<sequence length="136" mass="14506">VSIDTLQTLSIKENLINNGTVGGQGYLVLDGASAQEISGTGSFTYLRLDNTNGTTLNDDADIIGVLDLQDGLFIIAPDKFFTFKSSETKTAVIAEVAVTAGISGCVIVERYMPPTNRSYRYMASPVSTTNCGRQTI</sequence>
<protein>
    <submittedName>
        <fullName evidence="1">Uncharacterized protein</fullName>
    </submittedName>
</protein>